<dbReference type="Pfam" id="PF00551">
    <property type="entry name" value="Formyl_trans_N"/>
    <property type="match status" value="1"/>
</dbReference>
<dbReference type="PANTHER" id="PTHR11138:SF5">
    <property type="entry name" value="METHIONYL-TRNA FORMYLTRANSFERASE, MITOCHONDRIAL"/>
    <property type="match status" value="1"/>
</dbReference>
<dbReference type="PANTHER" id="PTHR11138">
    <property type="entry name" value="METHIONYL-TRNA FORMYLTRANSFERASE"/>
    <property type="match status" value="1"/>
</dbReference>
<dbReference type="STRING" id="143223.SAMN05878281_3221"/>
<keyword evidence="3" id="KW-1185">Reference proteome</keyword>
<accession>A0A1M7NK26</accession>
<dbReference type="Proteomes" id="UP000190235">
    <property type="component" value="Chromosome I"/>
</dbReference>
<sequence>MEIGLLTDHFITDFRLKTLNPILKDDNFLIRVALIDDRPKKSLLQRLKNNIKRGRGGYIFIMAFKNLFAEKEKGIKTKEFCSKNKIAIIETKKPYSIDTIEILRKYNLDLLILVGGYGIIKEPLLKITPKGVLSYHHGNMRKYRGMPPAFWELYNNENEMGVTVQILSAGLDNGIPIEEMSIDILKNDSVKKLQSRALEKSENMLYRALQKLQNNDYKSRKIEEFGKIYTLPNLRQWILLNIRLSMRR</sequence>
<evidence type="ECO:0000313" key="3">
    <source>
        <dbReference type="Proteomes" id="UP000190235"/>
    </source>
</evidence>
<proteinExistence type="predicted"/>
<reference evidence="3" key="1">
    <citation type="submission" date="2016-11" db="EMBL/GenBank/DDBJ databases">
        <authorList>
            <person name="Varghese N."/>
            <person name="Submissions S."/>
        </authorList>
    </citation>
    <scope>NUCLEOTIDE SEQUENCE [LARGE SCALE GENOMIC DNA]</scope>
    <source>
        <strain evidence="3">ACAM 48</strain>
    </source>
</reference>
<dbReference type="Gene3D" id="3.40.50.170">
    <property type="entry name" value="Formyl transferase, N-terminal domain"/>
    <property type="match status" value="1"/>
</dbReference>
<dbReference type="AlphaFoldDB" id="A0A1M7NK26"/>
<dbReference type="InterPro" id="IPR002376">
    <property type="entry name" value="Formyl_transf_N"/>
</dbReference>
<evidence type="ECO:0000313" key="2">
    <source>
        <dbReference type="EMBL" id="SHN04063.1"/>
    </source>
</evidence>
<dbReference type="OrthoDB" id="9802815at2"/>
<protein>
    <submittedName>
        <fullName evidence="2">Formyl transferase</fullName>
    </submittedName>
</protein>
<gene>
    <name evidence="2" type="ORF">SAMN05878281_3221</name>
</gene>
<dbReference type="SUPFAM" id="SSF53328">
    <property type="entry name" value="Formyltransferase"/>
    <property type="match status" value="1"/>
</dbReference>
<dbReference type="GO" id="GO:0005829">
    <property type="term" value="C:cytosol"/>
    <property type="evidence" value="ECO:0007669"/>
    <property type="project" value="TreeGrafter"/>
</dbReference>
<evidence type="ECO:0000259" key="1">
    <source>
        <dbReference type="Pfam" id="PF00551"/>
    </source>
</evidence>
<dbReference type="InterPro" id="IPR036477">
    <property type="entry name" value="Formyl_transf_N_sf"/>
</dbReference>
<dbReference type="GO" id="GO:0004479">
    <property type="term" value="F:methionyl-tRNA formyltransferase activity"/>
    <property type="evidence" value="ECO:0007669"/>
    <property type="project" value="TreeGrafter"/>
</dbReference>
<feature type="domain" description="Formyl transferase N-terminal" evidence="1">
    <location>
        <begin position="73"/>
        <end position="209"/>
    </location>
</feature>
<dbReference type="RefSeq" id="WP_079736144.1">
    <property type="nucleotide sequence ID" value="NZ_LT670848.1"/>
</dbReference>
<name>A0A1M7NK26_9FLAO</name>
<dbReference type="EMBL" id="LT670848">
    <property type="protein sequence ID" value="SHN04063.1"/>
    <property type="molecule type" value="Genomic_DNA"/>
</dbReference>
<organism evidence="2 3">
    <name type="scientific">Salegentibacter salegens</name>
    <dbReference type="NCBI Taxonomy" id="143223"/>
    <lineage>
        <taxon>Bacteria</taxon>
        <taxon>Pseudomonadati</taxon>
        <taxon>Bacteroidota</taxon>
        <taxon>Flavobacteriia</taxon>
        <taxon>Flavobacteriales</taxon>
        <taxon>Flavobacteriaceae</taxon>
        <taxon>Salegentibacter</taxon>
    </lineage>
</organism>
<keyword evidence="2" id="KW-0808">Transferase</keyword>